<comment type="caution">
    <text evidence="1">The sequence shown here is derived from an EMBL/GenBank/DDBJ whole genome shotgun (WGS) entry which is preliminary data.</text>
</comment>
<dbReference type="RefSeq" id="WP_319925532.1">
    <property type="nucleotide sequence ID" value="NZ_VCDP01000021.1"/>
</dbReference>
<protein>
    <recommendedName>
        <fullName evidence="3">Bacteriophage protein</fullName>
    </recommendedName>
</protein>
<proteinExistence type="predicted"/>
<evidence type="ECO:0008006" key="3">
    <source>
        <dbReference type="Google" id="ProtNLM"/>
    </source>
</evidence>
<organism evidence="1 2">
    <name type="scientific">Xenorhabdus littoralis</name>
    <dbReference type="NCBI Taxonomy" id="2582835"/>
    <lineage>
        <taxon>Bacteria</taxon>
        <taxon>Pseudomonadati</taxon>
        <taxon>Pseudomonadota</taxon>
        <taxon>Gammaproteobacteria</taxon>
        <taxon>Enterobacterales</taxon>
        <taxon>Morganellaceae</taxon>
        <taxon>Xenorhabdus</taxon>
    </lineage>
</organism>
<gene>
    <name evidence="1" type="ORF">FE394_06185</name>
</gene>
<sequence length="88" mass="9875">MERCKKCDGYYGEPTPVAIGEKCCFTITTSDGRSFKYRAVTGKLLLIKDDGYTVIYRKKAYHADIITHPDDPSPITLAFIGYCKCSPK</sequence>
<dbReference type="Proteomes" id="UP001271640">
    <property type="component" value="Unassembled WGS sequence"/>
</dbReference>
<keyword evidence="2" id="KW-1185">Reference proteome</keyword>
<accession>A0ABU4SJG2</accession>
<evidence type="ECO:0000313" key="1">
    <source>
        <dbReference type="EMBL" id="MDX7998789.1"/>
    </source>
</evidence>
<dbReference type="EMBL" id="VCDP01000021">
    <property type="protein sequence ID" value="MDX7998789.1"/>
    <property type="molecule type" value="Genomic_DNA"/>
</dbReference>
<evidence type="ECO:0000313" key="2">
    <source>
        <dbReference type="Proteomes" id="UP001271640"/>
    </source>
</evidence>
<name>A0ABU4SJG2_9GAMM</name>
<reference evidence="2" key="1">
    <citation type="journal article" date="2024" name="Toxins">
        <title>Genome Sequence Analysis of Native Xenorhabdus Strains Isolated from Entomopathogenic Nematodes in Argentina.</title>
        <authorList>
            <person name="Palma L."/>
            <person name="Frizzo L."/>
            <person name="Kaiser S."/>
            <person name="Berry C."/>
            <person name="Caballero P."/>
            <person name="Bode H.B."/>
            <person name="Del Valle E.E."/>
        </authorList>
    </citation>
    <scope>NUCLEOTIDE SEQUENCE [LARGE SCALE GENOMIC DNA]</scope>
    <source>
        <strain evidence="2">Reich</strain>
    </source>
</reference>